<feature type="compositionally biased region" description="Polar residues" evidence="1">
    <location>
        <begin position="154"/>
        <end position="164"/>
    </location>
</feature>
<evidence type="ECO:0000256" key="1">
    <source>
        <dbReference type="SAM" id="MobiDB-lite"/>
    </source>
</evidence>
<feature type="compositionally biased region" description="Polar residues" evidence="1">
    <location>
        <begin position="114"/>
        <end position="123"/>
    </location>
</feature>
<keyword evidence="3" id="KW-1185">Reference proteome</keyword>
<accession>A0A162IZ04</accession>
<sequence length="271" mass="28528">MPNGSYQGAQTTTSAERSIAGIAVCESWPTKSTRSATPRLEATACSRWYSGSAVRASPEPEPPTTTSSASCPASTSRASASIAMPMPLRGTRRPIVISRARSPRGAREPRTENRSMSTPQGTTEMRAVGTPRPLSSNASSEQVATIPSARWPTPGSSQARSSGLVSSAPCCRRLTTPRAWKVCTTGTRRPVARSTCSEASSAATPDIQKWLCTRSGRSCSHSSARSIAKSPMNGNSSSFETRLGGPASMCTTSTPEAKGTRRGREGSSRRV</sequence>
<feature type="region of interest" description="Disordered" evidence="1">
    <location>
        <begin position="100"/>
        <end position="164"/>
    </location>
</feature>
<dbReference type="Proteomes" id="UP000076717">
    <property type="component" value="Unassembled WGS sequence"/>
</dbReference>
<comment type="caution">
    <text evidence="2">The sequence shown here is derived from an EMBL/GenBank/DDBJ whole genome shotgun (WGS) entry which is preliminary data.</text>
</comment>
<feature type="compositionally biased region" description="Basic and acidic residues" evidence="1">
    <location>
        <begin position="258"/>
        <end position="271"/>
    </location>
</feature>
<feature type="region of interest" description="Disordered" evidence="1">
    <location>
        <begin position="27"/>
        <end position="82"/>
    </location>
</feature>
<evidence type="ECO:0000313" key="2">
    <source>
        <dbReference type="EMBL" id="KZX19827.1"/>
    </source>
</evidence>
<organism evidence="2 3">
    <name type="scientific">Rathayibacter tanaceti</name>
    <dbReference type="NCBI Taxonomy" id="1671680"/>
    <lineage>
        <taxon>Bacteria</taxon>
        <taxon>Bacillati</taxon>
        <taxon>Actinomycetota</taxon>
        <taxon>Actinomycetes</taxon>
        <taxon>Micrococcales</taxon>
        <taxon>Microbacteriaceae</taxon>
        <taxon>Rathayibacter</taxon>
    </lineage>
</organism>
<proteinExistence type="predicted"/>
<gene>
    <name evidence="2" type="ORF">ACH61_03073</name>
</gene>
<name>A0A162IZ04_9MICO</name>
<dbReference type="EMBL" id="LIIN01000195">
    <property type="protein sequence ID" value="KZX19827.1"/>
    <property type="molecule type" value="Genomic_DNA"/>
</dbReference>
<feature type="compositionally biased region" description="Low complexity" evidence="1">
    <location>
        <begin position="64"/>
        <end position="81"/>
    </location>
</feature>
<feature type="compositionally biased region" description="Polar residues" evidence="1">
    <location>
        <begin position="133"/>
        <end position="145"/>
    </location>
</feature>
<reference evidence="2 3" key="1">
    <citation type="submission" date="2015-08" db="EMBL/GenBank/DDBJ databases">
        <title>Draft Genome Sequence of Rathayibacter sp. Strain VKM Ac-2596 Isolated from Leaf Gall Induced by Plant-Parasitic Nematodes.</title>
        <authorList>
            <person name="Vasilenko O.V."/>
            <person name="Starodumova I.P."/>
            <person name="Tarlachkov S.V."/>
            <person name="Dorofeeva L.V."/>
            <person name="Evtushenko L.I."/>
        </authorList>
    </citation>
    <scope>NUCLEOTIDE SEQUENCE [LARGE SCALE GENOMIC DNA]</scope>
    <source>
        <strain evidence="2 3">VKM Ac-2596</strain>
    </source>
</reference>
<evidence type="ECO:0000313" key="3">
    <source>
        <dbReference type="Proteomes" id="UP000076717"/>
    </source>
</evidence>
<feature type="region of interest" description="Disordered" evidence="1">
    <location>
        <begin position="223"/>
        <end position="271"/>
    </location>
</feature>
<dbReference type="AlphaFoldDB" id="A0A162IZ04"/>
<protein>
    <submittedName>
        <fullName evidence="2">Uncharacterized protein</fullName>
    </submittedName>
</protein>